<evidence type="ECO:0000313" key="10">
    <source>
        <dbReference type="EMBL" id="HIW10608.1"/>
    </source>
</evidence>
<dbReference type="Gene3D" id="3.40.190.10">
    <property type="entry name" value="Periplasmic binding protein-like II"/>
    <property type="match status" value="2"/>
</dbReference>
<reference evidence="10" key="1">
    <citation type="journal article" date="2021" name="PeerJ">
        <title>Extensive microbial diversity within the chicken gut microbiome revealed by metagenomics and culture.</title>
        <authorList>
            <person name="Gilroy R."/>
            <person name="Ravi A."/>
            <person name="Getino M."/>
            <person name="Pursley I."/>
            <person name="Horton D.L."/>
            <person name="Alikhan N.F."/>
            <person name="Baker D."/>
            <person name="Gharbi K."/>
            <person name="Hall N."/>
            <person name="Watson M."/>
            <person name="Adriaenssens E.M."/>
            <person name="Foster-Nyarko E."/>
            <person name="Jarju S."/>
            <person name="Secka A."/>
            <person name="Antonio M."/>
            <person name="Oren A."/>
            <person name="Chaudhuri R.R."/>
            <person name="La Ragione R."/>
            <person name="Hildebrand F."/>
            <person name="Pallen M.J."/>
        </authorList>
    </citation>
    <scope>NUCLEOTIDE SEQUENCE</scope>
    <source>
        <strain evidence="10">ChiBcec15-1070</strain>
    </source>
</reference>
<proteinExistence type="predicted"/>
<dbReference type="CDD" id="cd04905">
    <property type="entry name" value="ACT_CM-PDT"/>
    <property type="match status" value="1"/>
</dbReference>
<name>A0A9D1TXL5_9BACT</name>
<dbReference type="InterPro" id="IPR001086">
    <property type="entry name" value="Preph_deHydtase"/>
</dbReference>
<comment type="caution">
    <text evidence="10">The sequence shown here is derived from an EMBL/GenBank/DDBJ whole genome shotgun (WGS) entry which is preliminary data.</text>
</comment>
<keyword evidence="6" id="KW-0456">Lyase</keyword>
<dbReference type="EC" id="4.2.1.51" evidence="2"/>
<dbReference type="InterPro" id="IPR008242">
    <property type="entry name" value="Chor_mutase/pphenate_deHydtase"/>
</dbReference>
<evidence type="ECO:0000256" key="8">
    <source>
        <dbReference type="PIRSR" id="PIRSR001500-2"/>
    </source>
</evidence>
<dbReference type="InterPro" id="IPR045865">
    <property type="entry name" value="ACT-like_dom_sf"/>
</dbReference>
<gene>
    <name evidence="10" type="ORF">H9888_03805</name>
</gene>
<dbReference type="AlphaFoldDB" id="A0A9D1TXL5"/>
<comment type="pathway">
    <text evidence="1">Amino-acid biosynthesis; L-phenylalanine biosynthesis; phenylpyruvate from prephenate: step 1/1.</text>
</comment>
<evidence type="ECO:0000256" key="7">
    <source>
        <dbReference type="ARBA" id="ARBA00047848"/>
    </source>
</evidence>
<evidence type="ECO:0000313" key="11">
    <source>
        <dbReference type="Proteomes" id="UP000823926"/>
    </source>
</evidence>
<keyword evidence="3" id="KW-0028">Amino-acid biosynthesis</keyword>
<dbReference type="CDD" id="cd13631">
    <property type="entry name" value="PBP2_Ct-PDT_like"/>
    <property type="match status" value="1"/>
</dbReference>
<dbReference type="PROSITE" id="PS51171">
    <property type="entry name" value="PREPHENATE_DEHYDR_3"/>
    <property type="match status" value="1"/>
</dbReference>
<feature type="site" description="Essential for prephenate dehydratase activity" evidence="8">
    <location>
        <position position="175"/>
    </location>
</feature>
<dbReference type="EMBL" id="DXHL01000020">
    <property type="protein sequence ID" value="HIW10608.1"/>
    <property type="molecule type" value="Genomic_DNA"/>
</dbReference>
<evidence type="ECO:0000256" key="6">
    <source>
        <dbReference type="ARBA" id="ARBA00023239"/>
    </source>
</evidence>
<evidence type="ECO:0000256" key="2">
    <source>
        <dbReference type="ARBA" id="ARBA00013147"/>
    </source>
</evidence>
<evidence type="ECO:0000256" key="3">
    <source>
        <dbReference type="ARBA" id="ARBA00022605"/>
    </source>
</evidence>
<keyword evidence="4" id="KW-0057">Aromatic amino acid biosynthesis</keyword>
<feature type="domain" description="Prephenate dehydratase" evidence="9">
    <location>
        <begin position="6"/>
        <end position="182"/>
    </location>
</feature>
<dbReference type="SUPFAM" id="SSF55021">
    <property type="entry name" value="ACT-like"/>
    <property type="match status" value="1"/>
</dbReference>
<evidence type="ECO:0000256" key="4">
    <source>
        <dbReference type="ARBA" id="ARBA00023141"/>
    </source>
</evidence>
<accession>A0A9D1TXL5</accession>
<evidence type="ECO:0000256" key="5">
    <source>
        <dbReference type="ARBA" id="ARBA00023222"/>
    </source>
</evidence>
<dbReference type="Pfam" id="PF00800">
    <property type="entry name" value="PDT"/>
    <property type="match status" value="1"/>
</dbReference>
<dbReference type="PANTHER" id="PTHR21022">
    <property type="entry name" value="PREPHENATE DEHYDRATASE P PROTEIN"/>
    <property type="match status" value="1"/>
</dbReference>
<dbReference type="SUPFAM" id="SSF53850">
    <property type="entry name" value="Periplasmic binding protein-like II"/>
    <property type="match status" value="1"/>
</dbReference>
<dbReference type="GO" id="GO:0004664">
    <property type="term" value="F:prephenate dehydratase activity"/>
    <property type="evidence" value="ECO:0007669"/>
    <property type="project" value="UniProtKB-EC"/>
</dbReference>
<dbReference type="Gene3D" id="3.30.70.260">
    <property type="match status" value="1"/>
</dbReference>
<reference evidence="10" key="2">
    <citation type="submission" date="2021-04" db="EMBL/GenBank/DDBJ databases">
        <authorList>
            <person name="Gilroy R."/>
        </authorList>
    </citation>
    <scope>NUCLEOTIDE SEQUENCE</scope>
    <source>
        <strain evidence="10">ChiBcec15-1070</strain>
    </source>
</reference>
<comment type="catalytic activity">
    <reaction evidence="7">
        <text>prephenate + H(+) = 3-phenylpyruvate + CO2 + H2O</text>
        <dbReference type="Rhea" id="RHEA:21648"/>
        <dbReference type="ChEBI" id="CHEBI:15377"/>
        <dbReference type="ChEBI" id="CHEBI:15378"/>
        <dbReference type="ChEBI" id="CHEBI:16526"/>
        <dbReference type="ChEBI" id="CHEBI:18005"/>
        <dbReference type="ChEBI" id="CHEBI:29934"/>
        <dbReference type="EC" id="4.2.1.51"/>
    </reaction>
</comment>
<dbReference type="PANTHER" id="PTHR21022:SF19">
    <property type="entry name" value="PREPHENATE DEHYDRATASE-RELATED"/>
    <property type="match status" value="1"/>
</dbReference>
<evidence type="ECO:0000259" key="9">
    <source>
        <dbReference type="PROSITE" id="PS51171"/>
    </source>
</evidence>
<protein>
    <recommendedName>
        <fullName evidence="2">prephenate dehydratase</fullName>
        <ecNumber evidence="2">4.2.1.51</ecNumber>
    </recommendedName>
</protein>
<dbReference type="Proteomes" id="UP000823926">
    <property type="component" value="Unassembled WGS sequence"/>
</dbReference>
<evidence type="ECO:0000256" key="1">
    <source>
        <dbReference type="ARBA" id="ARBA00004741"/>
    </source>
</evidence>
<dbReference type="PIRSF" id="PIRSF001500">
    <property type="entry name" value="Chor_mut_pdt_Ppr"/>
    <property type="match status" value="1"/>
</dbReference>
<keyword evidence="5" id="KW-0584">Phenylalanine biosynthesis</keyword>
<sequence>MTKPLTVAIQGYEGCFHHIAAEGYFGREIEILPCATFRGVVRALEEGSADTAVMAIENSIAGSILPNYGLLQDRRLRVVGELYLQIKQNLLVLPDVELEEIREVWSHPMALLQCADYLDNKGWRLVETEDTALSARQVAEQGARHAAAIAGELPARLFGLKVIAPEINTIKNNHTRFMVLRRREDCPEDENRDAINKASLFFQVGHHRGSLVSVLNTMERYNINMTKLQSYPVPSDPFHYLFHMDMEFQDVWEYREAVMHMSSVSDSLTVYGEYTRGQHI</sequence>
<dbReference type="GO" id="GO:0005737">
    <property type="term" value="C:cytoplasm"/>
    <property type="evidence" value="ECO:0007669"/>
    <property type="project" value="TreeGrafter"/>
</dbReference>
<dbReference type="GO" id="GO:0009094">
    <property type="term" value="P:L-phenylalanine biosynthetic process"/>
    <property type="evidence" value="ECO:0007669"/>
    <property type="project" value="UniProtKB-KW"/>
</dbReference>
<organism evidence="10 11">
    <name type="scientific">Candidatus Rikenella faecigallinarum</name>
    <dbReference type="NCBI Taxonomy" id="2838745"/>
    <lineage>
        <taxon>Bacteria</taxon>
        <taxon>Pseudomonadati</taxon>
        <taxon>Bacteroidota</taxon>
        <taxon>Bacteroidia</taxon>
        <taxon>Bacteroidales</taxon>
        <taxon>Rikenellaceae</taxon>
        <taxon>Rikenella</taxon>
    </lineage>
</organism>